<dbReference type="SUPFAM" id="SSF48613">
    <property type="entry name" value="Heme oxygenase-like"/>
    <property type="match status" value="1"/>
</dbReference>
<dbReference type="Gene3D" id="1.20.910.10">
    <property type="entry name" value="Heme oxygenase-like"/>
    <property type="match status" value="1"/>
</dbReference>
<dbReference type="InterPro" id="IPR016053">
    <property type="entry name" value="Haem_Oase-like"/>
</dbReference>
<feature type="region of interest" description="Disordered" evidence="4">
    <location>
        <begin position="146"/>
        <end position="192"/>
    </location>
</feature>
<dbReference type="CDD" id="cd19165">
    <property type="entry name" value="HemeO"/>
    <property type="match status" value="1"/>
</dbReference>
<dbReference type="Proteomes" id="UP000249056">
    <property type="component" value="Unassembled WGS sequence"/>
</dbReference>
<keyword evidence="1" id="KW-0349">Heme</keyword>
<dbReference type="PANTHER" id="PTHR10720">
    <property type="entry name" value="HEME OXYGENASE"/>
    <property type="match status" value="1"/>
</dbReference>
<evidence type="ECO:0000313" key="6">
    <source>
        <dbReference type="Proteomes" id="UP000249056"/>
    </source>
</evidence>
<dbReference type="PANTHER" id="PTHR10720:SF0">
    <property type="entry name" value="HEME OXYGENASE"/>
    <property type="match status" value="1"/>
</dbReference>
<protein>
    <recommendedName>
        <fullName evidence="7">Heme oxygenase-like protein</fullName>
    </recommendedName>
</protein>
<organism evidence="5 6">
    <name type="scientific">Monilinia fructigena</name>
    <dbReference type="NCBI Taxonomy" id="38457"/>
    <lineage>
        <taxon>Eukaryota</taxon>
        <taxon>Fungi</taxon>
        <taxon>Dikarya</taxon>
        <taxon>Ascomycota</taxon>
        <taxon>Pezizomycotina</taxon>
        <taxon>Leotiomycetes</taxon>
        <taxon>Helotiales</taxon>
        <taxon>Sclerotiniaceae</taxon>
        <taxon>Monilinia</taxon>
    </lineage>
</organism>
<evidence type="ECO:0000256" key="2">
    <source>
        <dbReference type="ARBA" id="ARBA00022723"/>
    </source>
</evidence>
<name>A0A395J7E3_9HELO</name>
<accession>A0A395J7E3</accession>
<gene>
    <name evidence="5" type="ORF">DID88_007138</name>
</gene>
<keyword evidence="3" id="KW-0408">Iron</keyword>
<keyword evidence="6" id="KW-1185">Reference proteome</keyword>
<reference evidence="5 6" key="1">
    <citation type="submission" date="2018-06" db="EMBL/GenBank/DDBJ databases">
        <title>Genome Sequence of the Brown Rot Fungal Pathogen Monilinia fructigena.</title>
        <authorList>
            <person name="Landi L."/>
            <person name="De Miccolis Angelini R.M."/>
            <person name="Pollastro S."/>
            <person name="Abate D."/>
            <person name="Faretra F."/>
            <person name="Romanazzi G."/>
        </authorList>
    </citation>
    <scope>NUCLEOTIDE SEQUENCE [LARGE SCALE GENOMIC DNA]</scope>
    <source>
        <strain evidence="5 6">Mfrg269</strain>
    </source>
</reference>
<dbReference type="GO" id="GO:0006788">
    <property type="term" value="P:heme oxidation"/>
    <property type="evidence" value="ECO:0007669"/>
    <property type="project" value="InterPro"/>
</dbReference>
<dbReference type="AlphaFoldDB" id="A0A395J7E3"/>
<sequence>MAESNITTHSNSPLPTPHQINIPYRIKLTLQQELSDSLDSQSSKVCPRTQSLLSHLLLPGLLRSERLQADIRTLTGTPDHRIEEQLKTVSENGRLAEFIAHTKQSVQTNPHVLLAYAWVLYMALFSGGRYLRAALKTAGGSEDFWDRDASPVRPYEATRAPKPTESPSKGLSEEEIRPSARRQTRSESSQTMKKDGLQFFDFVGDEDGEDIKREFKRRIAETEVQLTDSEKADIIKEAQAIFSFYGHDDHRTRRHMWKYGRRFRGGKIHTVHQTPPEP</sequence>
<dbReference type="GO" id="GO:0046872">
    <property type="term" value="F:metal ion binding"/>
    <property type="evidence" value="ECO:0007669"/>
    <property type="project" value="UniProtKB-KW"/>
</dbReference>
<dbReference type="Pfam" id="PF01126">
    <property type="entry name" value="Heme_oxygenase"/>
    <property type="match status" value="1"/>
</dbReference>
<keyword evidence="2" id="KW-0479">Metal-binding</keyword>
<evidence type="ECO:0000256" key="4">
    <source>
        <dbReference type="SAM" id="MobiDB-lite"/>
    </source>
</evidence>
<proteinExistence type="predicted"/>
<dbReference type="GO" id="GO:0004392">
    <property type="term" value="F:heme oxygenase (decyclizing) activity"/>
    <property type="evidence" value="ECO:0007669"/>
    <property type="project" value="InterPro"/>
</dbReference>
<dbReference type="InterPro" id="IPR016084">
    <property type="entry name" value="Haem_Oase-like_multi-hlx"/>
</dbReference>
<evidence type="ECO:0008006" key="7">
    <source>
        <dbReference type="Google" id="ProtNLM"/>
    </source>
</evidence>
<comment type="caution">
    <text evidence="5">The sequence shown here is derived from an EMBL/GenBank/DDBJ whole genome shotgun (WGS) entry which is preliminary data.</text>
</comment>
<evidence type="ECO:0000313" key="5">
    <source>
        <dbReference type="EMBL" id="RAL68407.1"/>
    </source>
</evidence>
<dbReference type="InterPro" id="IPR002051">
    <property type="entry name" value="Haem_Oase"/>
</dbReference>
<dbReference type="OrthoDB" id="652091at2759"/>
<evidence type="ECO:0000256" key="1">
    <source>
        <dbReference type="ARBA" id="ARBA00022617"/>
    </source>
</evidence>
<evidence type="ECO:0000256" key="3">
    <source>
        <dbReference type="ARBA" id="ARBA00023004"/>
    </source>
</evidence>
<dbReference type="EMBL" id="QKRW01000001">
    <property type="protein sequence ID" value="RAL68407.1"/>
    <property type="molecule type" value="Genomic_DNA"/>
</dbReference>